<gene>
    <name evidence="2" type="ORF">QO012_003648</name>
</gene>
<organism evidence="2 3">
    <name type="scientific">Methylobacterium aerolatum</name>
    <dbReference type="NCBI Taxonomy" id="418708"/>
    <lineage>
        <taxon>Bacteria</taxon>
        <taxon>Pseudomonadati</taxon>
        <taxon>Pseudomonadota</taxon>
        <taxon>Alphaproteobacteria</taxon>
        <taxon>Hyphomicrobiales</taxon>
        <taxon>Methylobacteriaceae</taxon>
        <taxon>Methylobacterium</taxon>
    </lineage>
</organism>
<name>A0ABU0I3F7_9HYPH</name>
<proteinExistence type="predicted"/>
<reference evidence="2 3" key="1">
    <citation type="submission" date="2023-07" db="EMBL/GenBank/DDBJ databases">
        <title>Genomic Encyclopedia of Type Strains, Phase IV (KMG-IV): sequencing the most valuable type-strain genomes for metagenomic binning, comparative biology and taxonomic classification.</title>
        <authorList>
            <person name="Goeker M."/>
        </authorList>
    </citation>
    <scope>NUCLEOTIDE SEQUENCE [LARGE SCALE GENOMIC DNA]</scope>
    <source>
        <strain evidence="2 3">DSM 19013</strain>
    </source>
</reference>
<comment type="caution">
    <text evidence="2">The sequence shown here is derived from an EMBL/GenBank/DDBJ whole genome shotgun (WGS) entry which is preliminary data.</text>
</comment>
<accession>A0ABU0I3F7</accession>
<dbReference type="RefSeq" id="WP_238203792.1">
    <property type="nucleotide sequence ID" value="NZ_BPQE01000015.1"/>
</dbReference>
<evidence type="ECO:0000256" key="1">
    <source>
        <dbReference type="SAM" id="MobiDB-lite"/>
    </source>
</evidence>
<sequence>MSERDTGRVGTDGRIVRPRRPRRPAPPARTPTETREVTPQERAPNRSAWPGPLDDEERAALEAGWGFVE</sequence>
<protein>
    <submittedName>
        <fullName evidence="2">Uncharacterized protein</fullName>
    </submittedName>
</protein>
<evidence type="ECO:0000313" key="3">
    <source>
        <dbReference type="Proteomes" id="UP001231124"/>
    </source>
</evidence>
<evidence type="ECO:0000313" key="2">
    <source>
        <dbReference type="EMBL" id="MDQ0449133.1"/>
    </source>
</evidence>
<feature type="region of interest" description="Disordered" evidence="1">
    <location>
        <begin position="1"/>
        <end position="56"/>
    </location>
</feature>
<dbReference type="Proteomes" id="UP001231124">
    <property type="component" value="Unassembled WGS sequence"/>
</dbReference>
<dbReference type="EMBL" id="JAUSVP010000012">
    <property type="protein sequence ID" value="MDQ0449133.1"/>
    <property type="molecule type" value="Genomic_DNA"/>
</dbReference>
<keyword evidence="3" id="KW-1185">Reference proteome</keyword>